<protein>
    <submittedName>
        <fullName evidence="2">Uncharacterized protein</fullName>
    </submittedName>
</protein>
<keyword evidence="3" id="KW-1185">Reference proteome</keyword>
<evidence type="ECO:0000256" key="1">
    <source>
        <dbReference type="SAM" id="MobiDB-lite"/>
    </source>
</evidence>
<evidence type="ECO:0000313" key="2">
    <source>
        <dbReference type="EMBL" id="CAA7056268.1"/>
    </source>
</evidence>
<feature type="region of interest" description="Disordered" evidence="1">
    <location>
        <begin position="26"/>
        <end position="49"/>
    </location>
</feature>
<dbReference type="AlphaFoldDB" id="A0A6D2KV45"/>
<proteinExistence type="predicted"/>
<dbReference type="OrthoDB" id="1937287at2759"/>
<sequence>MRTLRFKRRRSQSTLKLKSVEKGISGTRACEPERSAAEPSKVNKKRKGNSFCSSTIQTNFAFSNKVQEANGRKCRKVFDQQMSEINLKIPFIDALMMIKPYQKFLKDAILERTKEVQGMVVLSQECSAIIQSKAVTRS</sequence>
<reference evidence="2" key="1">
    <citation type="submission" date="2020-01" db="EMBL/GenBank/DDBJ databases">
        <authorList>
            <person name="Mishra B."/>
        </authorList>
    </citation>
    <scope>NUCLEOTIDE SEQUENCE [LARGE SCALE GENOMIC DNA]</scope>
</reference>
<dbReference type="Proteomes" id="UP000467841">
    <property type="component" value="Unassembled WGS sequence"/>
</dbReference>
<gene>
    <name evidence="2" type="ORF">MERR_LOCUS43504</name>
</gene>
<name>A0A6D2KV45_9BRAS</name>
<evidence type="ECO:0000313" key="3">
    <source>
        <dbReference type="Proteomes" id="UP000467841"/>
    </source>
</evidence>
<organism evidence="2 3">
    <name type="scientific">Microthlaspi erraticum</name>
    <dbReference type="NCBI Taxonomy" id="1685480"/>
    <lineage>
        <taxon>Eukaryota</taxon>
        <taxon>Viridiplantae</taxon>
        <taxon>Streptophyta</taxon>
        <taxon>Embryophyta</taxon>
        <taxon>Tracheophyta</taxon>
        <taxon>Spermatophyta</taxon>
        <taxon>Magnoliopsida</taxon>
        <taxon>eudicotyledons</taxon>
        <taxon>Gunneridae</taxon>
        <taxon>Pentapetalae</taxon>
        <taxon>rosids</taxon>
        <taxon>malvids</taxon>
        <taxon>Brassicales</taxon>
        <taxon>Brassicaceae</taxon>
        <taxon>Coluteocarpeae</taxon>
        <taxon>Microthlaspi</taxon>
    </lineage>
</organism>
<comment type="caution">
    <text evidence="2">The sequence shown here is derived from an EMBL/GenBank/DDBJ whole genome shotgun (WGS) entry which is preliminary data.</text>
</comment>
<dbReference type="EMBL" id="CACVBM020001630">
    <property type="protein sequence ID" value="CAA7056268.1"/>
    <property type="molecule type" value="Genomic_DNA"/>
</dbReference>
<accession>A0A6D2KV45</accession>